<dbReference type="AlphaFoldDB" id="A0A0C3F5L2"/>
<keyword evidence="3" id="KW-1185">Reference proteome</keyword>
<evidence type="ECO:0000256" key="1">
    <source>
        <dbReference type="SAM" id="Phobius"/>
    </source>
</evidence>
<dbReference type="EMBL" id="KN833048">
    <property type="protein sequence ID" value="KIM75309.1"/>
    <property type="molecule type" value="Genomic_DNA"/>
</dbReference>
<protein>
    <submittedName>
        <fullName evidence="2">Uncharacterized protein</fullName>
    </submittedName>
</protein>
<keyword evidence="1" id="KW-1133">Transmembrane helix</keyword>
<accession>A0A0C3F5L2</accession>
<dbReference type="HOGENOM" id="CLU_1652841_0_0_1"/>
<reference evidence="3" key="2">
    <citation type="submission" date="2015-01" db="EMBL/GenBank/DDBJ databases">
        <title>Evolutionary Origins and Diversification of the Mycorrhizal Mutualists.</title>
        <authorList>
            <consortium name="DOE Joint Genome Institute"/>
            <consortium name="Mycorrhizal Genomics Consortium"/>
            <person name="Kohler A."/>
            <person name="Kuo A."/>
            <person name="Nagy L.G."/>
            <person name="Floudas D."/>
            <person name="Copeland A."/>
            <person name="Barry K.W."/>
            <person name="Cichocki N."/>
            <person name="Veneault-Fourrey C."/>
            <person name="LaButti K."/>
            <person name="Lindquist E.A."/>
            <person name="Lipzen A."/>
            <person name="Lundell T."/>
            <person name="Morin E."/>
            <person name="Murat C."/>
            <person name="Riley R."/>
            <person name="Ohm R."/>
            <person name="Sun H."/>
            <person name="Tunlid A."/>
            <person name="Henrissat B."/>
            <person name="Grigoriev I.V."/>
            <person name="Hibbett D.S."/>
            <person name="Martin F."/>
        </authorList>
    </citation>
    <scope>NUCLEOTIDE SEQUENCE [LARGE SCALE GENOMIC DNA]</scope>
    <source>
        <strain evidence="3">F 1598</strain>
    </source>
</reference>
<keyword evidence="1" id="KW-0812">Transmembrane</keyword>
<keyword evidence="1" id="KW-0472">Membrane</keyword>
<evidence type="ECO:0000313" key="2">
    <source>
        <dbReference type="EMBL" id="KIM75309.1"/>
    </source>
</evidence>
<gene>
    <name evidence="2" type="ORF">PILCRDRAFT_799721</name>
</gene>
<sequence length="160" mass="18196">MTRIIIRQENRSLPDSRNILMSSCAYSIHRRDNMVFSRPIICTQPGSLGCQAHNITDQVRHIAKKGETQQTSQVIDEHIKEPFIILSLYIQSHFLTILLILLPLSFQHVSSHPLCLFHRHGHIIDRQYHSETRALLPSSSCPGETCDIISAAKHVSTLHT</sequence>
<evidence type="ECO:0000313" key="3">
    <source>
        <dbReference type="Proteomes" id="UP000054166"/>
    </source>
</evidence>
<proteinExistence type="predicted"/>
<name>A0A0C3F5L2_PILCF</name>
<dbReference type="InParanoid" id="A0A0C3F5L2"/>
<reference evidence="2 3" key="1">
    <citation type="submission" date="2014-04" db="EMBL/GenBank/DDBJ databases">
        <authorList>
            <consortium name="DOE Joint Genome Institute"/>
            <person name="Kuo A."/>
            <person name="Tarkka M."/>
            <person name="Buscot F."/>
            <person name="Kohler A."/>
            <person name="Nagy L.G."/>
            <person name="Floudas D."/>
            <person name="Copeland A."/>
            <person name="Barry K.W."/>
            <person name="Cichocki N."/>
            <person name="Veneault-Fourrey C."/>
            <person name="LaButti K."/>
            <person name="Lindquist E.A."/>
            <person name="Lipzen A."/>
            <person name="Lundell T."/>
            <person name="Morin E."/>
            <person name="Murat C."/>
            <person name="Sun H."/>
            <person name="Tunlid A."/>
            <person name="Henrissat B."/>
            <person name="Grigoriev I.V."/>
            <person name="Hibbett D.S."/>
            <person name="Martin F."/>
            <person name="Nordberg H.P."/>
            <person name="Cantor M.N."/>
            <person name="Hua S.X."/>
        </authorList>
    </citation>
    <scope>NUCLEOTIDE SEQUENCE [LARGE SCALE GENOMIC DNA]</scope>
    <source>
        <strain evidence="2 3">F 1598</strain>
    </source>
</reference>
<dbReference type="Proteomes" id="UP000054166">
    <property type="component" value="Unassembled WGS sequence"/>
</dbReference>
<organism evidence="2 3">
    <name type="scientific">Piloderma croceum (strain F 1598)</name>
    <dbReference type="NCBI Taxonomy" id="765440"/>
    <lineage>
        <taxon>Eukaryota</taxon>
        <taxon>Fungi</taxon>
        <taxon>Dikarya</taxon>
        <taxon>Basidiomycota</taxon>
        <taxon>Agaricomycotina</taxon>
        <taxon>Agaricomycetes</taxon>
        <taxon>Agaricomycetidae</taxon>
        <taxon>Atheliales</taxon>
        <taxon>Atheliaceae</taxon>
        <taxon>Piloderma</taxon>
    </lineage>
</organism>
<feature type="transmembrane region" description="Helical" evidence="1">
    <location>
        <begin position="83"/>
        <end position="106"/>
    </location>
</feature>